<name>A0ABT5KCC1_9BURK</name>
<dbReference type="InterPro" id="IPR008707">
    <property type="entry name" value="B-propeller_PilY1"/>
</dbReference>
<dbReference type="InterPro" id="IPR018391">
    <property type="entry name" value="PQQ_b-propeller_rpt"/>
</dbReference>
<accession>A0ABT5KCC1</accession>
<dbReference type="Proteomes" id="UP001221189">
    <property type="component" value="Unassembled WGS sequence"/>
</dbReference>
<evidence type="ECO:0000313" key="10">
    <source>
        <dbReference type="Proteomes" id="UP001221189"/>
    </source>
</evidence>
<evidence type="ECO:0000256" key="2">
    <source>
        <dbReference type="ARBA" id="ARBA00008387"/>
    </source>
</evidence>
<keyword evidence="7" id="KW-0732">Signal</keyword>
<comment type="caution">
    <text evidence="9">The sequence shown here is derived from an EMBL/GenBank/DDBJ whole genome shotgun (WGS) entry which is preliminary data.</text>
</comment>
<feature type="signal peptide" evidence="7">
    <location>
        <begin position="1"/>
        <end position="26"/>
    </location>
</feature>
<sequence>MKLFNSLRFGALLAVALSLGLPSARATDISSSPLLVASPTSVKANLLFILDDSGSMDFDFMPDHTAGGLCRSKGAGINTGATYTGDFGNSCCQGGNTSTTCWSGTAPFGSRRGHPPFLTSSFNGMAYNPATVYLPPVDASGTALASQTSWTSVRNDAYQVQNSSSINLLTQYPDTEWCVDDGTFSDCLRNGNYVLPGRVDGKLYTKFNATTASGTGKLATGAPDAATVVTNQSWGPHYYRILPSEYCDSDNLRNCQSGAGGAFTIPAPVRWCNSDTNARAITPAAGSCQAVRTDVYTAARYPTKYASAGVAKVDAVPANPAKASFTFSLSGCSSSKKAGIGSVVVTGVDLLGGVATGTTNSSGTLATSVRDGINSRSGSTGYTAVVSSSKVTISAPLSAGDFTGSVSMTRSAGSNSSCIISVSPSPVAFSGYTAEVPEVAAIPAGFPGSFERVDIIPSRTTYPKAASRKDCAGATCSYAEEMTNFANWWTYYHTRMQSMKSSASRAFAPVTNNRRVGYMSINNNTGSDFLNLGVFESTQKTNWFSKLNKAKPNNSTPLRSALSKAGRLYGGKYNGSSLNGVTTTDPMEYSCQRNFTILSTDGFWNESSDPLQLDNSTEIGDQDSALARPMLDTTGTGNTLADVASYYFRTDLRTGANNSAACLNGTTDVCGNGAGPSGADVVQNMKTFTLGLGASGYMQFRSTYRTDTSGDFYAVREGSPANPSGGVCSWQTTGSCTWPSPISNTLTTIDDLWHAAVNGDGTYFSASDPTTLFTGLASALAAIDVQTKAAAAATTSNPNVAAGDNQVFVSNFSSGEWSGELQSQRLDIEFGTVDGSTYDWSARDKLNANTSRTIYMFAAGESKKRKLFTWGTLSASEKDFFSKSYVKTSGRELSQFCSFGPYCLADTEQTAAGGEALVKYLRGERSNEGELTEVGQPLKYFRRRAHLLGDIVNSEAVFVDKASFTYTDAGYETHKATVDARAGMVYVGANDGMLHAFNSATGEEAWAFIPTLMLPKLYRLADMEYATKHEYFVDGTPTVQDVYDGTQWRTLLVGGLGAGGRGYYALDVTDPADPKALWEFTDDNLGLSMGKPEIGKLKDGTWAVFFGSGYNNTSPGDGKGRLFVLNATTGTLIRSIATSAGGTGAASGMTHIRAWVDNGDVDNTVQRVYGGDEFGNLWRFDVNGILGGGYNAQRLATLKNEAGTAQPITSRPELGQVGSYAMVYVGTGRYLGVSDLSDAEQQSIYAVKDRLSASDFGDPRLPANKFVQQVITGGKKCPANSSACVESTDVRTVEVPKVVNLASDGGWYVDLPSSRERVNTDPQLALGTLVVNSNVIETGNVCKVGGSSFANFLDYATGAPVSTANGVVSVPLGNAIATRPALIKLPNNKVISVSRLSDNRTVSTPAPVSPSTSATRRLSWRDLIQN</sequence>
<keyword evidence="6" id="KW-0281">Fimbrium</keyword>
<keyword evidence="3" id="KW-1029">Fimbrium biogenesis</keyword>
<evidence type="ECO:0000256" key="7">
    <source>
        <dbReference type="SAM" id="SignalP"/>
    </source>
</evidence>
<dbReference type="EMBL" id="JAQQXT010000004">
    <property type="protein sequence ID" value="MDC8771581.1"/>
    <property type="molecule type" value="Genomic_DNA"/>
</dbReference>
<dbReference type="SUPFAM" id="SSF50998">
    <property type="entry name" value="Quinoprotein alcohol dehydrogenase-like"/>
    <property type="match status" value="1"/>
</dbReference>
<comment type="subcellular location">
    <subcellularLocation>
        <location evidence="1">Fimbrium</location>
    </subcellularLocation>
</comment>
<evidence type="ECO:0000256" key="5">
    <source>
        <dbReference type="ARBA" id="ARBA00022837"/>
    </source>
</evidence>
<keyword evidence="10" id="KW-1185">Reference proteome</keyword>
<keyword evidence="5" id="KW-0106">Calcium</keyword>
<evidence type="ECO:0000256" key="4">
    <source>
        <dbReference type="ARBA" id="ARBA00022723"/>
    </source>
</evidence>
<evidence type="ECO:0000256" key="1">
    <source>
        <dbReference type="ARBA" id="ARBA00004561"/>
    </source>
</evidence>
<feature type="domain" description="PilY1 beta-propeller" evidence="8">
    <location>
        <begin position="948"/>
        <end position="1251"/>
    </location>
</feature>
<feature type="chain" id="PRO_5047019851" evidence="7">
    <location>
        <begin position="27"/>
        <end position="1426"/>
    </location>
</feature>
<dbReference type="Pfam" id="PF05567">
    <property type="entry name" value="T4P_PilY1"/>
    <property type="match status" value="1"/>
</dbReference>
<dbReference type="InterPro" id="IPR015943">
    <property type="entry name" value="WD40/YVTN_repeat-like_dom_sf"/>
</dbReference>
<evidence type="ECO:0000256" key="3">
    <source>
        <dbReference type="ARBA" id="ARBA00022558"/>
    </source>
</evidence>
<evidence type="ECO:0000259" key="8">
    <source>
        <dbReference type="Pfam" id="PF05567"/>
    </source>
</evidence>
<protein>
    <submittedName>
        <fullName evidence="9">PilC/PilY family type IV pilus protein</fullName>
    </submittedName>
</protein>
<evidence type="ECO:0000313" key="9">
    <source>
        <dbReference type="EMBL" id="MDC8771581.1"/>
    </source>
</evidence>
<dbReference type="RefSeq" id="WP_273599857.1">
    <property type="nucleotide sequence ID" value="NZ_JAQQXT010000004.1"/>
</dbReference>
<comment type="similarity">
    <text evidence="2">Belongs to the PilY1 family.</text>
</comment>
<dbReference type="InterPro" id="IPR011047">
    <property type="entry name" value="Quinoprotein_ADH-like_sf"/>
</dbReference>
<dbReference type="Gene3D" id="2.130.10.10">
    <property type="entry name" value="YVTN repeat-like/Quinoprotein amine dehydrogenase"/>
    <property type="match status" value="1"/>
</dbReference>
<gene>
    <name evidence="9" type="ORF">PRZ03_08340</name>
</gene>
<proteinExistence type="inferred from homology"/>
<dbReference type="SMART" id="SM00564">
    <property type="entry name" value="PQQ"/>
    <property type="match status" value="2"/>
</dbReference>
<organism evidence="9 10">
    <name type="scientific">Roseateles albus</name>
    <dbReference type="NCBI Taxonomy" id="2987525"/>
    <lineage>
        <taxon>Bacteria</taxon>
        <taxon>Pseudomonadati</taxon>
        <taxon>Pseudomonadota</taxon>
        <taxon>Betaproteobacteria</taxon>
        <taxon>Burkholderiales</taxon>
        <taxon>Sphaerotilaceae</taxon>
        <taxon>Roseateles</taxon>
    </lineage>
</organism>
<keyword evidence="4" id="KW-0479">Metal-binding</keyword>
<reference evidence="9 10" key="1">
    <citation type="submission" date="2022-10" db="EMBL/GenBank/DDBJ databases">
        <title>Paucibacter sp. hw1 Genome sequencing.</title>
        <authorList>
            <person name="Park S."/>
        </authorList>
    </citation>
    <scope>NUCLEOTIDE SEQUENCE [LARGE SCALE GENOMIC DNA]</scope>
    <source>
        <strain evidence="10">hw1</strain>
    </source>
</reference>
<evidence type="ECO:0000256" key="6">
    <source>
        <dbReference type="ARBA" id="ARBA00023263"/>
    </source>
</evidence>